<dbReference type="GO" id="GO:0003723">
    <property type="term" value="F:RNA binding"/>
    <property type="evidence" value="ECO:0007669"/>
    <property type="project" value="UniProtKB-KW"/>
</dbReference>
<feature type="compositionally biased region" description="Basic and acidic residues" evidence="13">
    <location>
        <begin position="159"/>
        <end position="170"/>
    </location>
</feature>
<keyword evidence="6" id="KW-0507">mRNA processing</keyword>
<feature type="compositionally biased region" description="Acidic residues" evidence="13">
    <location>
        <begin position="121"/>
        <end position="158"/>
    </location>
</feature>
<feature type="compositionally biased region" description="Acidic residues" evidence="13">
    <location>
        <begin position="75"/>
        <end position="97"/>
    </location>
</feature>
<keyword evidence="8" id="KW-0810">Translation regulation</keyword>
<dbReference type="InterPro" id="IPR018545">
    <property type="entry name" value="Btz_dom"/>
</dbReference>
<evidence type="ECO:0000313" key="15">
    <source>
        <dbReference type="EMBL" id="CAM0145263.1"/>
    </source>
</evidence>
<evidence type="ECO:0000256" key="3">
    <source>
        <dbReference type="ARBA" id="ARBA00009548"/>
    </source>
</evidence>
<proteinExistence type="inferred from homology"/>
<keyword evidence="11" id="KW-0508">mRNA splicing</keyword>
<dbReference type="GO" id="GO:0000184">
    <property type="term" value="P:nuclear-transcribed mRNA catabolic process, nonsense-mediated decay"/>
    <property type="evidence" value="ECO:0007669"/>
    <property type="project" value="UniProtKB-KW"/>
</dbReference>
<evidence type="ECO:0000256" key="5">
    <source>
        <dbReference type="ARBA" id="ARBA00022490"/>
    </source>
</evidence>
<evidence type="ECO:0000313" key="16">
    <source>
        <dbReference type="Proteomes" id="UP001497457"/>
    </source>
</evidence>
<dbReference type="Proteomes" id="UP001497457">
    <property type="component" value="Unassembled WGS sequence"/>
</dbReference>
<feature type="compositionally biased region" description="Acidic residues" evidence="13">
    <location>
        <begin position="11"/>
        <end position="21"/>
    </location>
</feature>
<feature type="region of interest" description="Disordered" evidence="13">
    <location>
        <begin position="1"/>
        <end position="178"/>
    </location>
</feature>
<dbReference type="GO" id="GO:0005737">
    <property type="term" value="C:cytoplasm"/>
    <property type="evidence" value="ECO:0007669"/>
    <property type="project" value="UniProtKB-SubCell"/>
</dbReference>
<keyword evidence="4" id="KW-0813">Transport</keyword>
<comment type="subcellular location">
    <subcellularLocation>
        <location evidence="2">Cytoplasm</location>
    </subcellularLocation>
    <subcellularLocation>
        <location evidence="1">Nucleus</location>
    </subcellularLocation>
</comment>
<keyword evidence="16" id="KW-1185">Reference proteome</keyword>
<keyword evidence="9" id="KW-0694">RNA-binding</keyword>
<dbReference type="GO" id="GO:0051028">
    <property type="term" value="P:mRNA transport"/>
    <property type="evidence" value="ECO:0007669"/>
    <property type="project" value="UniProtKB-KW"/>
</dbReference>
<organism evidence="15 16">
    <name type="scientific">Urochloa decumbens</name>
    <dbReference type="NCBI Taxonomy" id="240449"/>
    <lineage>
        <taxon>Eukaryota</taxon>
        <taxon>Viridiplantae</taxon>
        <taxon>Streptophyta</taxon>
        <taxon>Embryophyta</taxon>
        <taxon>Tracheophyta</taxon>
        <taxon>Spermatophyta</taxon>
        <taxon>Magnoliopsida</taxon>
        <taxon>Liliopsida</taxon>
        <taxon>Poales</taxon>
        <taxon>Poaceae</taxon>
        <taxon>PACMAD clade</taxon>
        <taxon>Panicoideae</taxon>
        <taxon>Panicodae</taxon>
        <taxon>Paniceae</taxon>
        <taxon>Melinidinae</taxon>
        <taxon>Urochloa</taxon>
    </lineage>
</organism>
<evidence type="ECO:0000256" key="12">
    <source>
        <dbReference type="ARBA" id="ARBA00023242"/>
    </source>
</evidence>
<dbReference type="GO" id="GO:0008380">
    <property type="term" value="P:RNA splicing"/>
    <property type="evidence" value="ECO:0007669"/>
    <property type="project" value="UniProtKB-KW"/>
</dbReference>
<evidence type="ECO:0000256" key="13">
    <source>
        <dbReference type="SAM" id="MobiDB-lite"/>
    </source>
</evidence>
<accession>A0ABC9GT95</accession>
<evidence type="ECO:0000256" key="11">
    <source>
        <dbReference type="ARBA" id="ARBA00023187"/>
    </source>
</evidence>
<comment type="caution">
    <text evidence="15">The sequence shown here is derived from an EMBL/GenBank/DDBJ whole genome shotgun (WGS) entry which is preliminary data.</text>
</comment>
<dbReference type="AlphaFoldDB" id="A0ABC9GT95"/>
<evidence type="ECO:0000256" key="8">
    <source>
        <dbReference type="ARBA" id="ARBA00022845"/>
    </source>
</evidence>
<gene>
    <name evidence="15" type="ORF">URODEC1_LOCUS119018</name>
</gene>
<evidence type="ECO:0000256" key="6">
    <source>
        <dbReference type="ARBA" id="ARBA00022664"/>
    </source>
</evidence>
<feature type="compositionally biased region" description="Polar residues" evidence="13">
    <location>
        <begin position="589"/>
        <end position="598"/>
    </location>
</feature>
<reference evidence="15 16" key="1">
    <citation type="submission" date="2024-10" db="EMBL/GenBank/DDBJ databases">
        <authorList>
            <person name="Ryan C."/>
        </authorList>
    </citation>
    <scope>NUCLEOTIDE SEQUENCE [LARGE SCALE GENOMIC DNA]</scope>
</reference>
<evidence type="ECO:0000256" key="2">
    <source>
        <dbReference type="ARBA" id="ARBA00004496"/>
    </source>
</evidence>
<sequence length="624" mass="67833">MAEAEKAGGEAEAEYESDLDDAPLPAARRRAAASDDEEDGDAGGGGSGSDSPPPSSTVFDFESDRDEQGAAELYDYYDDGGEGGYGTDEEEREEEFEERGAEGVGGGGEVELVTGEVVVAPDDEGKYEEEESAVEGEEEEAAVEGEEEEAAVEGEEEETAMKGEEVKMGSEPDALPTAGAFYQHDSRFQGQEDGGRGHQRQFFGGQKIWNPKDEGVWVHDRFDEINFHDNTRSENHDNVSMMQSIDNGYFDGTKSYSGTKSFDKVQTQSYSYHGNVKGYNDERNVYREKGSRTYQSHWITSKSYSRSQNAEVSSNAGAGKHSSQTLSMHHEQNLPCNQTFGSNTSSAVHKAGLQHEQTLPCKQTFLQRETTRRKAFVPCASVEHGTAVDSHHSIVPIDMSCSALHSMSTSHNYSKDSEFWDQNTDLNIAETTRACTEPQIAVYQQSEATTPSETNSSVVLSAVTVQDDVMKAERTCFLDGGSLVVGDTEARGSTIYEQGSTSTPTKLPVMLFGGLHPMGPGFPSVSMVMPGFVGQQRDGNSETGLMTWFPILTGASGVQEGTSSPPNFGSNYPELASSLASSRDHGATNDPTSLTSQEIPEAVSHELVHRRNRTRRYSEMSFAL</sequence>
<feature type="region of interest" description="Disordered" evidence="13">
    <location>
        <begin position="559"/>
        <end position="598"/>
    </location>
</feature>
<evidence type="ECO:0000256" key="4">
    <source>
        <dbReference type="ARBA" id="ARBA00022448"/>
    </source>
</evidence>
<feature type="compositionally biased region" description="Low complexity" evidence="13">
    <location>
        <begin position="110"/>
        <end position="120"/>
    </location>
</feature>
<dbReference type="PANTHER" id="PTHR46837:SF7">
    <property type="entry name" value="BTZ DOMAIN-CONTAINING PROTEIN"/>
    <property type="match status" value="1"/>
</dbReference>
<keyword evidence="10" id="KW-0866">Nonsense-mediated mRNA decay</keyword>
<evidence type="ECO:0000259" key="14">
    <source>
        <dbReference type="SMART" id="SM01044"/>
    </source>
</evidence>
<keyword evidence="5" id="KW-0963">Cytoplasm</keyword>
<protein>
    <recommendedName>
        <fullName evidence="14">Btz domain-containing protein</fullName>
    </recommendedName>
</protein>
<evidence type="ECO:0000256" key="10">
    <source>
        <dbReference type="ARBA" id="ARBA00023161"/>
    </source>
</evidence>
<evidence type="ECO:0000256" key="7">
    <source>
        <dbReference type="ARBA" id="ARBA00022816"/>
    </source>
</evidence>
<evidence type="ECO:0000256" key="9">
    <source>
        <dbReference type="ARBA" id="ARBA00022884"/>
    </source>
</evidence>
<evidence type="ECO:0000256" key="1">
    <source>
        <dbReference type="ARBA" id="ARBA00004123"/>
    </source>
</evidence>
<comment type="similarity">
    <text evidence="3">Belongs to the CASC3 family.</text>
</comment>
<dbReference type="GO" id="GO:0006397">
    <property type="term" value="P:mRNA processing"/>
    <property type="evidence" value="ECO:0007669"/>
    <property type="project" value="UniProtKB-KW"/>
</dbReference>
<dbReference type="PANTHER" id="PTHR46837">
    <property type="entry name" value="PROTEIN MLN51 HOMOLOG"/>
    <property type="match status" value="1"/>
</dbReference>
<dbReference type="InterPro" id="IPR044796">
    <property type="entry name" value="MLN51_plant"/>
</dbReference>
<feature type="compositionally biased region" description="Polar residues" evidence="13">
    <location>
        <begin position="559"/>
        <end position="570"/>
    </location>
</feature>
<dbReference type="Pfam" id="PF09405">
    <property type="entry name" value="Btz"/>
    <property type="match status" value="1"/>
</dbReference>
<feature type="domain" description="Btz" evidence="14">
    <location>
        <begin position="135"/>
        <end position="247"/>
    </location>
</feature>
<dbReference type="GO" id="GO:0006417">
    <property type="term" value="P:regulation of translation"/>
    <property type="evidence" value="ECO:0007669"/>
    <property type="project" value="UniProtKB-KW"/>
</dbReference>
<name>A0ABC9GT95_9POAL</name>
<keyword evidence="12" id="KW-0539">Nucleus</keyword>
<dbReference type="GO" id="GO:0005634">
    <property type="term" value="C:nucleus"/>
    <property type="evidence" value="ECO:0007669"/>
    <property type="project" value="UniProtKB-SubCell"/>
</dbReference>
<dbReference type="EMBL" id="CAXIPR030000178">
    <property type="protein sequence ID" value="CAM0145263.1"/>
    <property type="molecule type" value="Genomic_DNA"/>
</dbReference>
<dbReference type="SMART" id="SM01044">
    <property type="entry name" value="Btz"/>
    <property type="match status" value="1"/>
</dbReference>
<keyword evidence="7" id="KW-0509">mRNA transport</keyword>